<sequence>MEIDSPAAHQALDGLRDGNHAAADGGEAERLPHCRGRVSRRWSACHARCRVRPSSWCRLHGRDADQMEPAPVVEPPTSVESAANISRVLSAVALDVTHRWPPFSPRWKPFNVIWRLVGRVVAHALNSVNTSVPHDTRKSMAKAESLSIAIVTYLDDCTCHAGGMVVLALHVLVLRGLYIKQRRPAPTTFFFSDITAVTLATPSNPKPSFLLRNGLLIEGIGSVSFASTTIGLVSQSSNKTNVGSTCTRV</sequence>
<organism evidence="2 3">
    <name type="scientific">Eragrostis curvula</name>
    <name type="common">weeping love grass</name>
    <dbReference type="NCBI Taxonomy" id="38414"/>
    <lineage>
        <taxon>Eukaryota</taxon>
        <taxon>Viridiplantae</taxon>
        <taxon>Streptophyta</taxon>
        <taxon>Embryophyta</taxon>
        <taxon>Tracheophyta</taxon>
        <taxon>Spermatophyta</taxon>
        <taxon>Magnoliopsida</taxon>
        <taxon>Liliopsida</taxon>
        <taxon>Poales</taxon>
        <taxon>Poaceae</taxon>
        <taxon>PACMAD clade</taxon>
        <taxon>Chloridoideae</taxon>
        <taxon>Eragrostideae</taxon>
        <taxon>Eragrostidinae</taxon>
        <taxon>Eragrostis</taxon>
    </lineage>
</organism>
<feature type="region of interest" description="Disordered" evidence="1">
    <location>
        <begin position="1"/>
        <end position="28"/>
    </location>
</feature>
<evidence type="ECO:0000256" key="1">
    <source>
        <dbReference type="SAM" id="MobiDB-lite"/>
    </source>
</evidence>
<dbReference type="Proteomes" id="UP000324897">
    <property type="component" value="Chromosome 1"/>
</dbReference>
<dbReference type="AlphaFoldDB" id="A0A5J9V244"/>
<accession>A0A5J9V244</accession>
<protein>
    <submittedName>
        <fullName evidence="2">Uncharacterized protein</fullName>
    </submittedName>
</protein>
<name>A0A5J9V244_9POAL</name>
<feature type="non-terminal residue" evidence="2">
    <location>
        <position position="1"/>
    </location>
</feature>
<dbReference type="Gramene" id="TVU30282">
    <property type="protein sequence ID" value="TVU30282"/>
    <property type="gene ID" value="EJB05_21892"/>
</dbReference>
<keyword evidence="3" id="KW-1185">Reference proteome</keyword>
<proteinExistence type="predicted"/>
<evidence type="ECO:0000313" key="3">
    <source>
        <dbReference type="Proteomes" id="UP000324897"/>
    </source>
</evidence>
<dbReference type="EMBL" id="RWGY01000011">
    <property type="protein sequence ID" value="TVU30282.1"/>
    <property type="molecule type" value="Genomic_DNA"/>
</dbReference>
<gene>
    <name evidence="2" type="ORF">EJB05_21892</name>
</gene>
<evidence type="ECO:0000313" key="2">
    <source>
        <dbReference type="EMBL" id="TVU30282.1"/>
    </source>
</evidence>
<reference evidence="2 3" key="1">
    <citation type="journal article" date="2019" name="Sci. Rep.">
        <title>A high-quality genome of Eragrostis curvula grass provides insights into Poaceae evolution and supports new strategies to enhance forage quality.</title>
        <authorList>
            <person name="Carballo J."/>
            <person name="Santos B.A.C.M."/>
            <person name="Zappacosta D."/>
            <person name="Garbus I."/>
            <person name="Selva J.P."/>
            <person name="Gallo C.A."/>
            <person name="Diaz A."/>
            <person name="Albertini E."/>
            <person name="Caccamo M."/>
            <person name="Echenique V."/>
        </authorList>
    </citation>
    <scope>NUCLEOTIDE SEQUENCE [LARGE SCALE GENOMIC DNA]</scope>
    <source>
        <strain evidence="3">cv. Victoria</strain>
        <tissue evidence="2">Leaf</tissue>
    </source>
</reference>
<comment type="caution">
    <text evidence="2">The sequence shown here is derived from an EMBL/GenBank/DDBJ whole genome shotgun (WGS) entry which is preliminary data.</text>
</comment>